<dbReference type="GO" id="GO:0006508">
    <property type="term" value="P:proteolysis"/>
    <property type="evidence" value="ECO:0007669"/>
    <property type="project" value="UniProtKB-KW"/>
</dbReference>
<dbReference type="GO" id="GO:0008234">
    <property type="term" value="F:cysteine-type peptidase activity"/>
    <property type="evidence" value="ECO:0007669"/>
    <property type="project" value="InterPro"/>
</dbReference>
<organism evidence="14 15">
    <name type="scientific">Chlamydia caviae (strain ATCC VR-813 / DSM 19441 / 03DC25 / GPIC)</name>
    <name type="common">Chlamydophila caviae</name>
    <dbReference type="NCBI Taxonomy" id="227941"/>
    <lineage>
        <taxon>Bacteria</taxon>
        <taxon>Pseudomonadati</taxon>
        <taxon>Chlamydiota</taxon>
        <taxon>Chlamydiia</taxon>
        <taxon>Chlamydiales</taxon>
        <taxon>Chlamydiaceae</taxon>
        <taxon>Chlamydia/Chlamydophila group</taxon>
        <taxon>Chlamydia</taxon>
    </lineage>
</organism>
<dbReference type="KEGG" id="cca:CCA_00718"/>
<evidence type="ECO:0000256" key="2">
    <source>
        <dbReference type="ARBA" id="ARBA00004340"/>
    </source>
</evidence>
<evidence type="ECO:0000256" key="4">
    <source>
        <dbReference type="ARBA" id="ARBA00022525"/>
    </source>
</evidence>
<evidence type="ECO:0000256" key="6">
    <source>
        <dbReference type="ARBA" id="ARBA00022692"/>
    </source>
</evidence>
<comment type="subcellular location">
    <subcellularLocation>
        <location evidence="2">Host cell</location>
    </subcellularLocation>
    <subcellularLocation>
        <location evidence="1">Membrane</location>
        <topology evidence="1">Single-pass membrane protein</topology>
    </subcellularLocation>
    <subcellularLocation>
        <location evidence="3">Secreted</location>
    </subcellularLocation>
</comment>
<dbReference type="InterPro" id="IPR003653">
    <property type="entry name" value="Peptidase_C48_C"/>
</dbReference>
<keyword evidence="15" id="KW-1185">Reference proteome</keyword>
<keyword evidence="10" id="KW-0843">Virulence</keyword>
<sequence>MANFLLSSPSIPPGSTYTLYNPLPGQGNAAPARKKTPVTGPGSFDNASFLSKLARAILAAILIIVTLGLILCIMSSQNLLDLNTHEICLDYSDYDYPSYLPYGYDPTFFPATPTVTFESWDSSEILDQFLRLFKTRTDLFVPERTVEIATYFSIERIILQDMHMYDLNTQQLLDQPDPSQCRHNEITEYPHLQGRNCNNFRIFAYPMWHHPMANNQEEMTARMDATIQAGYAGISHWTSVIVNLDRREVLFFDSLAHFVENNKIDPVLKSLATRLGNCHLDANGARSPFTVKKVVKTPVQKDGSSCGMWVALFLEKYLENPNYVPPTMGYTETQNFIQNYLDNLPGADGNHDMQPAPIN</sequence>
<dbReference type="GO" id="GO:0043657">
    <property type="term" value="C:host cell"/>
    <property type="evidence" value="ECO:0007669"/>
    <property type="project" value="UniProtKB-SubCell"/>
</dbReference>
<keyword evidence="11 12" id="KW-0472">Membrane</keyword>
<keyword evidence="7" id="KW-0833">Ubl conjugation pathway</keyword>
<dbReference type="InterPro" id="IPR038765">
    <property type="entry name" value="Papain-like_cys_pep_sf"/>
</dbReference>
<reference evidence="14 15" key="1">
    <citation type="journal article" date="2003" name="Nucleic Acids Res.">
        <title>Genome sequence of Chlamydophila caviae (Chlamydia psittaci GPIC): examining the role of niche-specific genes in the evolution of the Chlamydiaceae.</title>
        <authorList>
            <person name="Read T.D."/>
            <person name="Myers G.S.A."/>
            <person name="Brunham R.C."/>
            <person name="Nelson W.C."/>
            <person name="Paulsen I.T."/>
            <person name="Heidelberg J.F."/>
            <person name="Holtzapple E.K."/>
            <person name="Khouri H.M."/>
            <person name="Federova N.B."/>
            <person name="Carty H.A."/>
            <person name="Umayam L.A."/>
            <person name="Haft D.H."/>
            <person name="Peterson J.D."/>
            <person name="Beanan M.J."/>
            <person name="White O."/>
            <person name="Salzberg S.L."/>
            <person name="Hsia R.-C."/>
            <person name="McClarty G."/>
            <person name="Rank R.G."/>
            <person name="Bavoil P.M."/>
            <person name="Fraser C.M."/>
        </authorList>
    </citation>
    <scope>NUCLEOTIDE SEQUENCE [LARGE SCALE GENOMIC DNA]</scope>
    <source>
        <strain evidence="15">ATCC VR-813 / DSM 19441 / 03DC25 / GPIC</strain>
    </source>
</reference>
<evidence type="ECO:0000256" key="8">
    <source>
        <dbReference type="ARBA" id="ARBA00022801"/>
    </source>
</evidence>
<protein>
    <recommendedName>
        <fullName evidence="13">Ubiquitin-like protease family profile domain-containing protein</fullName>
    </recommendedName>
</protein>
<dbReference type="Pfam" id="PF02902">
    <property type="entry name" value="Peptidase_C48"/>
    <property type="match status" value="1"/>
</dbReference>
<dbReference type="HOGENOM" id="CLU_770965_0_0_0"/>
<evidence type="ECO:0000256" key="1">
    <source>
        <dbReference type="ARBA" id="ARBA00004167"/>
    </source>
</evidence>
<dbReference type="EMBL" id="AE015925">
    <property type="protein sequence ID" value="AAP05460.1"/>
    <property type="molecule type" value="Genomic_DNA"/>
</dbReference>
<evidence type="ECO:0000256" key="11">
    <source>
        <dbReference type="ARBA" id="ARBA00023136"/>
    </source>
</evidence>
<keyword evidence="5" id="KW-0645">Protease</keyword>
<feature type="transmembrane region" description="Helical" evidence="12">
    <location>
        <begin position="53"/>
        <end position="74"/>
    </location>
</feature>
<dbReference type="GO" id="GO:0016020">
    <property type="term" value="C:membrane"/>
    <property type="evidence" value="ECO:0007669"/>
    <property type="project" value="UniProtKB-SubCell"/>
</dbReference>
<dbReference type="PROSITE" id="PS50600">
    <property type="entry name" value="ULP_PROTEASE"/>
    <property type="match status" value="1"/>
</dbReference>
<dbReference type="STRING" id="227941.CCA_00718"/>
<evidence type="ECO:0000256" key="9">
    <source>
        <dbReference type="ARBA" id="ARBA00022989"/>
    </source>
</evidence>
<evidence type="ECO:0000256" key="10">
    <source>
        <dbReference type="ARBA" id="ARBA00023026"/>
    </source>
</evidence>
<evidence type="ECO:0000256" key="3">
    <source>
        <dbReference type="ARBA" id="ARBA00004613"/>
    </source>
</evidence>
<dbReference type="AlphaFoldDB" id="Q822G4"/>
<proteinExistence type="predicted"/>
<dbReference type="GO" id="GO:0005576">
    <property type="term" value="C:extracellular region"/>
    <property type="evidence" value="ECO:0007669"/>
    <property type="project" value="UniProtKB-SubCell"/>
</dbReference>
<dbReference type="Gene3D" id="3.40.395.10">
    <property type="entry name" value="Adenoviral Proteinase, Chain A"/>
    <property type="match status" value="1"/>
</dbReference>
<accession>Q822G4</accession>
<evidence type="ECO:0000256" key="5">
    <source>
        <dbReference type="ARBA" id="ARBA00022670"/>
    </source>
</evidence>
<keyword evidence="8" id="KW-0378">Hydrolase</keyword>
<evidence type="ECO:0000256" key="12">
    <source>
        <dbReference type="SAM" id="Phobius"/>
    </source>
</evidence>
<evidence type="ECO:0000259" key="13">
    <source>
        <dbReference type="PROSITE" id="PS50600"/>
    </source>
</evidence>
<feature type="domain" description="Ubiquitin-like protease family profile" evidence="13">
    <location>
        <begin position="72"/>
        <end position="317"/>
    </location>
</feature>
<dbReference type="Proteomes" id="UP000002193">
    <property type="component" value="Chromosome"/>
</dbReference>
<evidence type="ECO:0000313" key="14">
    <source>
        <dbReference type="EMBL" id="AAP05460.1"/>
    </source>
</evidence>
<keyword evidence="9 12" id="KW-1133">Transmembrane helix</keyword>
<evidence type="ECO:0000313" key="15">
    <source>
        <dbReference type="Proteomes" id="UP000002193"/>
    </source>
</evidence>
<evidence type="ECO:0000256" key="7">
    <source>
        <dbReference type="ARBA" id="ARBA00022786"/>
    </source>
</evidence>
<keyword evidence="4" id="KW-0964">Secreted</keyword>
<dbReference type="OrthoDB" id="19177at2"/>
<dbReference type="eggNOG" id="COG5160">
    <property type="taxonomic scope" value="Bacteria"/>
</dbReference>
<dbReference type="SUPFAM" id="SSF54001">
    <property type="entry name" value="Cysteine proteinases"/>
    <property type="match status" value="1"/>
</dbReference>
<dbReference type="RefSeq" id="WP_011006674.1">
    <property type="nucleotide sequence ID" value="NC_003361.3"/>
</dbReference>
<keyword evidence="6 12" id="KW-0812">Transmembrane</keyword>
<name>Q822G4_CHLCV</name>
<gene>
    <name evidence="14" type="ordered locus">CCA_00718</name>
</gene>